<evidence type="ECO:0000256" key="4">
    <source>
        <dbReference type="ARBA" id="ARBA00022989"/>
    </source>
</evidence>
<proteinExistence type="predicted"/>
<feature type="transmembrane region" description="Helical" evidence="6">
    <location>
        <begin position="42"/>
        <end position="64"/>
    </location>
</feature>
<evidence type="ECO:0000313" key="7">
    <source>
        <dbReference type="EMBL" id="SFR90203.1"/>
    </source>
</evidence>
<feature type="transmembrane region" description="Helical" evidence="6">
    <location>
        <begin position="71"/>
        <end position="93"/>
    </location>
</feature>
<accession>A0A1I6KG62</accession>
<dbReference type="Gene3D" id="1.10.3730.20">
    <property type="match status" value="1"/>
</dbReference>
<evidence type="ECO:0000256" key="5">
    <source>
        <dbReference type="ARBA" id="ARBA00023136"/>
    </source>
</evidence>
<feature type="transmembrane region" description="Helical" evidence="6">
    <location>
        <begin position="99"/>
        <end position="117"/>
    </location>
</feature>
<organism evidence="7 8">
    <name type="scientific">Halomicrobium zhouii</name>
    <dbReference type="NCBI Taxonomy" id="767519"/>
    <lineage>
        <taxon>Archaea</taxon>
        <taxon>Methanobacteriati</taxon>
        <taxon>Methanobacteriota</taxon>
        <taxon>Stenosarchaea group</taxon>
        <taxon>Halobacteria</taxon>
        <taxon>Halobacteriales</taxon>
        <taxon>Haloarculaceae</taxon>
        <taxon>Halomicrobium</taxon>
    </lineage>
</organism>
<dbReference type="InterPro" id="IPR000390">
    <property type="entry name" value="Small_drug/metabolite_transptr"/>
</dbReference>
<sequence>MNRILLQLLVVVVLNTSAQLLLKLGADSIPSFSQVSPVSFATSIPIPLVAGILLYGFSLVLYVVTLTETNLSVAFPFLGLTYALVVLTSAFLLGEQVDTMTFVGTFLIFVGVSLVGVDVGS</sequence>
<evidence type="ECO:0000313" key="8">
    <source>
        <dbReference type="Proteomes" id="UP000199062"/>
    </source>
</evidence>
<dbReference type="PANTHER" id="PTHR30561:SF9">
    <property type="entry name" value="4-AMINO-4-DEOXY-L-ARABINOSE-PHOSPHOUNDECAPRENOL FLIPPASE SUBUNIT ARNF-RELATED"/>
    <property type="match status" value="1"/>
</dbReference>
<keyword evidence="3 6" id="KW-0812">Transmembrane</keyword>
<name>A0A1I6KG62_9EURY</name>
<evidence type="ECO:0000256" key="3">
    <source>
        <dbReference type="ARBA" id="ARBA00022692"/>
    </source>
</evidence>
<dbReference type="InterPro" id="IPR037185">
    <property type="entry name" value="EmrE-like"/>
</dbReference>
<keyword evidence="2" id="KW-1003">Cell membrane</keyword>
<dbReference type="GO" id="GO:0005886">
    <property type="term" value="C:plasma membrane"/>
    <property type="evidence" value="ECO:0007669"/>
    <property type="project" value="UniProtKB-SubCell"/>
</dbReference>
<dbReference type="EMBL" id="FOZK01000001">
    <property type="protein sequence ID" value="SFR90203.1"/>
    <property type="molecule type" value="Genomic_DNA"/>
</dbReference>
<dbReference type="GO" id="GO:0022857">
    <property type="term" value="F:transmembrane transporter activity"/>
    <property type="evidence" value="ECO:0007669"/>
    <property type="project" value="InterPro"/>
</dbReference>
<keyword evidence="8" id="KW-1185">Reference proteome</keyword>
<dbReference type="RefSeq" id="WP_143117630.1">
    <property type="nucleotide sequence ID" value="NZ_FOZK01000001.1"/>
</dbReference>
<keyword evidence="4 6" id="KW-1133">Transmembrane helix</keyword>
<evidence type="ECO:0000256" key="1">
    <source>
        <dbReference type="ARBA" id="ARBA00004651"/>
    </source>
</evidence>
<dbReference type="AlphaFoldDB" id="A0A1I6KG62"/>
<dbReference type="SUPFAM" id="SSF103481">
    <property type="entry name" value="Multidrug resistance efflux transporter EmrE"/>
    <property type="match status" value="1"/>
</dbReference>
<comment type="subcellular location">
    <subcellularLocation>
        <location evidence="1">Cell membrane</location>
        <topology evidence="1">Multi-pass membrane protein</topology>
    </subcellularLocation>
</comment>
<reference evidence="7 8" key="1">
    <citation type="submission" date="2016-10" db="EMBL/GenBank/DDBJ databases">
        <authorList>
            <person name="de Groot N.N."/>
        </authorList>
    </citation>
    <scope>NUCLEOTIDE SEQUENCE [LARGE SCALE GENOMIC DNA]</scope>
    <source>
        <strain evidence="7 8">CGMCC 1.10457</strain>
    </source>
</reference>
<evidence type="ECO:0000256" key="6">
    <source>
        <dbReference type="SAM" id="Phobius"/>
    </source>
</evidence>
<dbReference type="PANTHER" id="PTHR30561">
    <property type="entry name" value="SMR FAMILY PROTON-DEPENDENT DRUG EFFLUX TRANSPORTER SUGE"/>
    <property type="match status" value="1"/>
</dbReference>
<keyword evidence="5 6" id="KW-0472">Membrane</keyword>
<dbReference type="Proteomes" id="UP000199062">
    <property type="component" value="Unassembled WGS sequence"/>
</dbReference>
<protein>
    <submittedName>
        <fullName evidence="7">EamA-like transporter family protein</fullName>
    </submittedName>
</protein>
<evidence type="ECO:0000256" key="2">
    <source>
        <dbReference type="ARBA" id="ARBA00022475"/>
    </source>
</evidence>
<gene>
    <name evidence="7" type="ORF">SAMN05216559_0764</name>
</gene>